<dbReference type="Proteomes" id="UP000050949">
    <property type="component" value="Unassembled WGS sequence"/>
</dbReference>
<keyword evidence="1" id="KW-1133">Transmembrane helix</keyword>
<feature type="transmembrane region" description="Helical" evidence="1">
    <location>
        <begin position="18"/>
        <end position="36"/>
    </location>
</feature>
<comment type="caution">
    <text evidence="2">The sequence shown here is derived from an EMBL/GenBank/DDBJ whole genome shotgun (WGS) entry which is preliminary data.</text>
</comment>
<evidence type="ECO:0000256" key="1">
    <source>
        <dbReference type="SAM" id="Phobius"/>
    </source>
</evidence>
<dbReference type="EMBL" id="AZFW01000146">
    <property type="protein sequence ID" value="KRM24102.1"/>
    <property type="molecule type" value="Genomic_DNA"/>
</dbReference>
<name>A0A0R1X9R9_9LACO</name>
<sequence length="57" mass="6523">MTLMEQQVKPKKTKKTHYVLAALAGLLAYFVIAMIWPQTSQWSNDLVKVVLDFLTGR</sequence>
<dbReference type="PATRIC" id="fig|1122147.4.peg.1554"/>
<keyword evidence="1" id="KW-0812">Transmembrane</keyword>
<keyword evidence="1" id="KW-0472">Membrane</keyword>
<protein>
    <submittedName>
        <fullName evidence="2">Uncharacterized protein</fullName>
    </submittedName>
</protein>
<organism evidence="2 3">
    <name type="scientific">Schleiferilactobacillus harbinensis DSM 16991</name>
    <dbReference type="NCBI Taxonomy" id="1122147"/>
    <lineage>
        <taxon>Bacteria</taxon>
        <taxon>Bacillati</taxon>
        <taxon>Bacillota</taxon>
        <taxon>Bacilli</taxon>
        <taxon>Lactobacillales</taxon>
        <taxon>Lactobacillaceae</taxon>
        <taxon>Schleiferilactobacillus</taxon>
    </lineage>
</organism>
<gene>
    <name evidence="2" type="ORF">FC91_GL001499</name>
</gene>
<accession>A0A0R1X9R9</accession>
<evidence type="ECO:0000313" key="2">
    <source>
        <dbReference type="EMBL" id="KRM24102.1"/>
    </source>
</evidence>
<proteinExistence type="predicted"/>
<dbReference type="AlphaFoldDB" id="A0A0R1X9R9"/>
<evidence type="ECO:0000313" key="3">
    <source>
        <dbReference type="Proteomes" id="UP000050949"/>
    </source>
</evidence>
<reference evidence="2 3" key="1">
    <citation type="journal article" date="2015" name="Genome Announc.">
        <title>Expanding the biotechnology potential of lactobacilli through comparative genomics of 213 strains and associated genera.</title>
        <authorList>
            <person name="Sun Z."/>
            <person name="Harris H.M."/>
            <person name="McCann A."/>
            <person name="Guo C."/>
            <person name="Argimon S."/>
            <person name="Zhang W."/>
            <person name="Yang X."/>
            <person name="Jeffery I.B."/>
            <person name="Cooney J.C."/>
            <person name="Kagawa T.F."/>
            <person name="Liu W."/>
            <person name="Song Y."/>
            <person name="Salvetti E."/>
            <person name="Wrobel A."/>
            <person name="Rasinkangas P."/>
            <person name="Parkhill J."/>
            <person name="Rea M.C."/>
            <person name="O'Sullivan O."/>
            <person name="Ritari J."/>
            <person name="Douillard F.P."/>
            <person name="Paul Ross R."/>
            <person name="Yang R."/>
            <person name="Briner A.E."/>
            <person name="Felis G.E."/>
            <person name="de Vos W.M."/>
            <person name="Barrangou R."/>
            <person name="Klaenhammer T.R."/>
            <person name="Caufield P.W."/>
            <person name="Cui Y."/>
            <person name="Zhang H."/>
            <person name="O'Toole P.W."/>
        </authorList>
    </citation>
    <scope>NUCLEOTIDE SEQUENCE [LARGE SCALE GENOMIC DNA]</scope>
    <source>
        <strain evidence="2 3">DSM 16991</strain>
    </source>
</reference>